<dbReference type="GO" id="GO:0005737">
    <property type="term" value="C:cytoplasm"/>
    <property type="evidence" value="ECO:0007669"/>
    <property type="project" value="UniProtKB-SubCell"/>
</dbReference>
<name>A0A420XSA5_9ACTN</name>
<keyword evidence="4" id="KW-0479">Metal-binding</keyword>
<keyword evidence="4" id="KW-0411">Iron-sulfur</keyword>
<comment type="cofactor">
    <cofactor evidence="4">
        <name>[4Fe-4S] cluster</name>
        <dbReference type="ChEBI" id="CHEBI:49883"/>
    </cofactor>
    <text evidence="4">Binds 1 [4Fe-4S] cluster per subunit.</text>
</comment>
<dbReference type="NCBIfam" id="NF002537">
    <property type="entry name" value="PRK02090.1"/>
    <property type="match status" value="1"/>
</dbReference>
<feature type="active site" description="Nucleophile; cysteine thiosulfonate intermediate" evidence="4">
    <location>
        <position position="237"/>
    </location>
</feature>
<feature type="binding site" evidence="4">
    <location>
        <position position="129"/>
    </location>
    <ligand>
        <name>[4Fe-4S] cluster</name>
        <dbReference type="ChEBI" id="CHEBI:49883"/>
    </ligand>
</feature>
<comment type="caution">
    <text evidence="6">The sequence shown here is derived from an EMBL/GenBank/DDBJ whole genome shotgun (WGS) entry which is preliminary data.</text>
</comment>
<dbReference type="FunCoup" id="A0A420XSA5">
    <property type="interactions" value="88"/>
</dbReference>
<dbReference type="NCBIfam" id="TIGR00434">
    <property type="entry name" value="cysH"/>
    <property type="match status" value="1"/>
</dbReference>
<dbReference type="GO" id="GO:0019379">
    <property type="term" value="P:sulfate assimilation, phosphoadenylyl sulfate reduction by phosphoadenylyl-sulfate reductase (thioredoxin)"/>
    <property type="evidence" value="ECO:0007669"/>
    <property type="project" value="UniProtKB-UniRule"/>
</dbReference>
<dbReference type="GO" id="GO:0004604">
    <property type="term" value="F:phosphoadenylyl-sulfate reductase (thioredoxin) activity"/>
    <property type="evidence" value="ECO:0007669"/>
    <property type="project" value="UniProtKB-UniRule"/>
</dbReference>
<dbReference type="PANTHER" id="PTHR46509:SF1">
    <property type="entry name" value="PHOSPHOADENOSINE PHOSPHOSULFATE REDUCTASE"/>
    <property type="match status" value="1"/>
</dbReference>
<dbReference type="Proteomes" id="UP000281955">
    <property type="component" value="Unassembled WGS sequence"/>
</dbReference>
<dbReference type="Gene3D" id="3.40.50.620">
    <property type="entry name" value="HUPs"/>
    <property type="match status" value="1"/>
</dbReference>
<evidence type="ECO:0000256" key="4">
    <source>
        <dbReference type="HAMAP-Rule" id="MF_00063"/>
    </source>
</evidence>
<gene>
    <name evidence="4" type="primary">cysH</name>
    <name evidence="6" type="ORF">CLV35_1395</name>
</gene>
<feature type="domain" description="Phosphoadenosine phosphosulphate reductase" evidence="5">
    <location>
        <begin position="50"/>
        <end position="216"/>
    </location>
</feature>
<comment type="similarity">
    <text evidence="1 4">Belongs to the PAPS reductase family. CysH subfamily.</text>
</comment>
<evidence type="ECO:0000259" key="5">
    <source>
        <dbReference type="Pfam" id="PF01507"/>
    </source>
</evidence>
<dbReference type="EMBL" id="RBWV01000010">
    <property type="protein sequence ID" value="RKS77701.1"/>
    <property type="molecule type" value="Genomic_DNA"/>
</dbReference>
<dbReference type="PANTHER" id="PTHR46509">
    <property type="entry name" value="PHOSPHOADENOSINE PHOSPHOSULFATE REDUCTASE"/>
    <property type="match status" value="1"/>
</dbReference>
<dbReference type="OrthoDB" id="9794018at2"/>
<dbReference type="Pfam" id="PF01507">
    <property type="entry name" value="PAPS_reduct"/>
    <property type="match status" value="1"/>
</dbReference>
<dbReference type="GO" id="GO:0051539">
    <property type="term" value="F:4 iron, 4 sulfur cluster binding"/>
    <property type="evidence" value="ECO:0007669"/>
    <property type="project" value="UniProtKB-UniRule"/>
</dbReference>
<dbReference type="GO" id="GO:0043866">
    <property type="term" value="F:adenylyl-sulfate reductase (thioredoxin) activity"/>
    <property type="evidence" value="ECO:0007669"/>
    <property type="project" value="UniProtKB-EC"/>
</dbReference>
<dbReference type="InterPro" id="IPR002500">
    <property type="entry name" value="PAPS_reduct_dom"/>
</dbReference>
<dbReference type="HAMAP" id="MF_00063">
    <property type="entry name" value="CysH"/>
    <property type="match status" value="1"/>
</dbReference>
<accession>A0A420XSA5</accession>
<comment type="catalytic activity">
    <reaction evidence="4">
        <text>[thioredoxin]-disulfide + sulfite + AMP + 2 H(+) = adenosine 5'-phosphosulfate + [thioredoxin]-dithiol</text>
        <dbReference type="Rhea" id="RHEA:21976"/>
        <dbReference type="Rhea" id="RHEA-COMP:10698"/>
        <dbReference type="Rhea" id="RHEA-COMP:10700"/>
        <dbReference type="ChEBI" id="CHEBI:15378"/>
        <dbReference type="ChEBI" id="CHEBI:17359"/>
        <dbReference type="ChEBI" id="CHEBI:29950"/>
        <dbReference type="ChEBI" id="CHEBI:50058"/>
        <dbReference type="ChEBI" id="CHEBI:58243"/>
        <dbReference type="ChEBI" id="CHEBI:456215"/>
        <dbReference type="EC" id="1.8.4.10"/>
    </reaction>
</comment>
<proteinExistence type="inferred from homology"/>
<organism evidence="6 7">
    <name type="scientific">Motilibacter peucedani</name>
    <dbReference type="NCBI Taxonomy" id="598650"/>
    <lineage>
        <taxon>Bacteria</taxon>
        <taxon>Bacillati</taxon>
        <taxon>Actinomycetota</taxon>
        <taxon>Actinomycetes</taxon>
        <taxon>Motilibacterales</taxon>
        <taxon>Motilibacteraceae</taxon>
        <taxon>Motilibacter</taxon>
    </lineage>
</organism>
<evidence type="ECO:0000313" key="7">
    <source>
        <dbReference type="Proteomes" id="UP000281955"/>
    </source>
</evidence>
<sequence length="241" mass="25891">MTCAADAHSGLRTPEELRELALAAGRELEDASAEQVLSWAAETFGDRFAVTGSMGTDTVLSHLASRVVPGITVLFLDTGYHFAETLGTRDAVDAVYDVRVRTLLPMLSVAEQDAAYGPRLHDRDPDLCCSMRKVAPLDAALGDYDAWGTGVRRDESPLRSLTPVVGFDAKRGKVKVSPLARWSAADVEAYAATHGTLVNPLVWDDYTSIGCAPCTRRVEPGEDARSGRWAGSAKSECGIHL</sequence>
<evidence type="ECO:0000256" key="2">
    <source>
        <dbReference type="ARBA" id="ARBA00023002"/>
    </source>
</evidence>
<dbReference type="GO" id="GO:0070814">
    <property type="term" value="P:hydrogen sulfide biosynthetic process"/>
    <property type="evidence" value="ECO:0007669"/>
    <property type="project" value="UniProtKB-UniRule"/>
</dbReference>
<keyword evidence="7" id="KW-1185">Reference proteome</keyword>
<dbReference type="GO" id="GO:0046872">
    <property type="term" value="F:metal ion binding"/>
    <property type="evidence" value="ECO:0007669"/>
    <property type="project" value="UniProtKB-KW"/>
</dbReference>
<keyword evidence="4" id="KW-0408">Iron</keyword>
<feature type="binding site" evidence="4">
    <location>
        <position position="128"/>
    </location>
    <ligand>
        <name>[4Fe-4S] cluster</name>
        <dbReference type="ChEBI" id="CHEBI:49883"/>
    </ligand>
</feature>
<comment type="subcellular location">
    <subcellularLocation>
        <location evidence="4">Cytoplasm</location>
    </subcellularLocation>
</comment>
<feature type="binding site" evidence="4">
    <location>
        <position position="211"/>
    </location>
    <ligand>
        <name>[4Fe-4S] cluster</name>
        <dbReference type="ChEBI" id="CHEBI:49883"/>
    </ligand>
</feature>
<comment type="function">
    <text evidence="4">Catalyzes the formation of sulfite from adenosine 5'-phosphosulfate (APS) using thioredoxin as an electron donor.</text>
</comment>
<keyword evidence="2 4" id="KW-0560">Oxidoreductase</keyword>
<evidence type="ECO:0000313" key="6">
    <source>
        <dbReference type="EMBL" id="RKS77701.1"/>
    </source>
</evidence>
<evidence type="ECO:0000256" key="3">
    <source>
        <dbReference type="ARBA" id="ARBA00024327"/>
    </source>
</evidence>
<dbReference type="InterPro" id="IPR014729">
    <property type="entry name" value="Rossmann-like_a/b/a_fold"/>
</dbReference>
<dbReference type="InParanoid" id="A0A420XSA5"/>
<dbReference type="EC" id="1.8.4.10" evidence="4"/>
<reference evidence="6 7" key="1">
    <citation type="submission" date="2018-10" db="EMBL/GenBank/DDBJ databases">
        <title>Genomic Encyclopedia of Archaeal and Bacterial Type Strains, Phase II (KMG-II): from individual species to whole genera.</title>
        <authorList>
            <person name="Goeker M."/>
        </authorList>
    </citation>
    <scope>NUCLEOTIDE SEQUENCE [LARGE SCALE GENOMIC DNA]</scope>
    <source>
        <strain evidence="6 7">RP-AC37</strain>
    </source>
</reference>
<protein>
    <recommendedName>
        <fullName evidence="4">Adenosine 5'-phosphosulfate reductase</fullName>
        <shortName evidence="4">APS reductase</shortName>
        <ecNumber evidence="4">1.8.4.10</ecNumber>
    </recommendedName>
    <alternativeName>
        <fullName evidence="4">5'-adenylylsulfate reductase</fullName>
    </alternativeName>
    <alternativeName>
        <fullName evidence="4">Thioredoxin-dependent 5'-adenylylsulfate reductase</fullName>
    </alternativeName>
</protein>
<dbReference type="PIRSF" id="PIRSF000857">
    <property type="entry name" value="PAPS_reductase"/>
    <property type="match status" value="1"/>
</dbReference>
<dbReference type="RefSeq" id="WP_121192708.1">
    <property type="nucleotide sequence ID" value="NZ_RBWV01000010.1"/>
</dbReference>
<feature type="binding site" evidence="4">
    <location>
        <position position="214"/>
    </location>
    <ligand>
        <name>[4Fe-4S] cluster</name>
        <dbReference type="ChEBI" id="CHEBI:49883"/>
    </ligand>
</feature>
<comment type="pathway">
    <text evidence="3 4">Sulfur metabolism; hydrogen sulfide biosynthesis; sulfite from sulfate.</text>
</comment>
<evidence type="ECO:0000256" key="1">
    <source>
        <dbReference type="ARBA" id="ARBA00009732"/>
    </source>
</evidence>
<dbReference type="CDD" id="cd23945">
    <property type="entry name" value="PAPS_reductase"/>
    <property type="match status" value="1"/>
</dbReference>
<dbReference type="SUPFAM" id="SSF52402">
    <property type="entry name" value="Adenine nucleotide alpha hydrolases-like"/>
    <property type="match status" value="1"/>
</dbReference>
<keyword evidence="4" id="KW-0963">Cytoplasm</keyword>
<dbReference type="AlphaFoldDB" id="A0A420XSA5"/>
<dbReference type="InterPro" id="IPR004511">
    <property type="entry name" value="PAPS/APS_Rdtase"/>
</dbReference>